<reference evidence="3" key="1">
    <citation type="journal article" date="2021" name="Nat. Commun.">
        <title>Genetic determinants of endophytism in the Arabidopsis root mycobiome.</title>
        <authorList>
            <person name="Mesny F."/>
            <person name="Miyauchi S."/>
            <person name="Thiergart T."/>
            <person name="Pickel B."/>
            <person name="Atanasova L."/>
            <person name="Karlsson M."/>
            <person name="Huettel B."/>
            <person name="Barry K.W."/>
            <person name="Haridas S."/>
            <person name="Chen C."/>
            <person name="Bauer D."/>
            <person name="Andreopoulos W."/>
            <person name="Pangilinan J."/>
            <person name="LaButti K."/>
            <person name="Riley R."/>
            <person name="Lipzen A."/>
            <person name="Clum A."/>
            <person name="Drula E."/>
            <person name="Henrissat B."/>
            <person name="Kohler A."/>
            <person name="Grigoriev I.V."/>
            <person name="Martin F.M."/>
            <person name="Hacquard S."/>
        </authorList>
    </citation>
    <scope>NUCLEOTIDE SEQUENCE</scope>
    <source>
        <strain evidence="3">MPI-CAGE-CH-0243</strain>
    </source>
</reference>
<evidence type="ECO:0000313" key="4">
    <source>
        <dbReference type="Proteomes" id="UP000700596"/>
    </source>
</evidence>
<dbReference type="OrthoDB" id="5345392at2759"/>
<protein>
    <submittedName>
        <fullName evidence="3">TRAPP trafficking subunit Trs65-domain-containing protein</fullName>
    </submittedName>
</protein>
<evidence type="ECO:0000259" key="2">
    <source>
        <dbReference type="Pfam" id="PF12735"/>
    </source>
</evidence>
<organism evidence="3 4">
    <name type="scientific">Dendryphion nanum</name>
    <dbReference type="NCBI Taxonomy" id="256645"/>
    <lineage>
        <taxon>Eukaryota</taxon>
        <taxon>Fungi</taxon>
        <taxon>Dikarya</taxon>
        <taxon>Ascomycota</taxon>
        <taxon>Pezizomycotina</taxon>
        <taxon>Dothideomycetes</taxon>
        <taxon>Pleosporomycetidae</taxon>
        <taxon>Pleosporales</taxon>
        <taxon>Torulaceae</taxon>
        <taxon>Dendryphion</taxon>
    </lineage>
</organism>
<dbReference type="PANTHER" id="PTHR28159">
    <property type="entry name" value="TRAFFICKING PROTEIN PARTICLE COMPLEX II-SPECIFIC SUBUNIT 65"/>
    <property type="match status" value="1"/>
</dbReference>
<dbReference type="Pfam" id="PF12735">
    <property type="entry name" value="IgD3_Trs65"/>
    <property type="match status" value="2"/>
</dbReference>
<dbReference type="GO" id="GO:1990071">
    <property type="term" value="C:TRAPPII protein complex"/>
    <property type="evidence" value="ECO:0007669"/>
    <property type="project" value="InterPro"/>
</dbReference>
<dbReference type="GO" id="GO:0006891">
    <property type="term" value="P:intra-Golgi vesicle-mediated transport"/>
    <property type="evidence" value="ECO:0007669"/>
    <property type="project" value="InterPro"/>
</dbReference>
<feature type="region of interest" description="Disordered" evidence="1">
    <location>
        <begin position="394"/>
        <end position="421"/>
    </location>
</feature>
<dbReference type="PANTHER" id="PTHR28159:SF1">
    <property type="entry name" value="TRAFFICKING PROTEIN PARTICLE COMPLEX II-SPECIFIC SUBUNIT 65"/>
    <property type="match status" value="1"/>
</dbReference>
<feature type="domain" description="Trafficking protein particle complex II-specific subunit 65 IgD3" evidence="2">
    <location>
        <begin position="545"/>
        <end position="591"/>
    </location>
</feature>
<evidence type="ECO:0000256" key="1">
    <source>
        <dbReference type="SAM" id="MobiDB-lite"/>
    </source>
</evidence>
<gene>
    <name evidence="3" type="ORF">B0J11DRAFT_260491</name>
</gene>
<feature type="domain" description="Trafficking protein particle complex II-specific subunit 65 IgD3" evidence="2">
    <location>
        <begin position="406"/>
        <end position="531"/>
    </location>
</feature>
<dbReference type="AlphaFoldDB" id="A0A9P9ISG2"/>
<keyword evidence="4" id="KW-1185">Reference proteome</keyword>
<proteinExistence type="predicted"/>
<dbReference type="InterPro" id="IPR024662">
    <property type="entry name" value="Trs65"/>
</dbReference>
<dbReference type="Proteomes" id="UP000700596">
    <property type="component" value="Unassembled WGS sequence"/>
</dbReference>
<comment type="caution">
    <text evidence="3">The sequence shown here is derived from an EMBL/GenBank/DDBJ whole genome shotgun (WGS) entry which is preliminary data.</text>
</comment>
<name>A0A9P9ISG2_9PLEO</name>
<dbReference type="InterPro" id="IPR055420">
    <property type="entry name" value="IgD3_Trs65"/>
</dbReference>
<dbReference type="EMBL" id="JAGMWT010000004">
    <property type="protein sequence ID" value="KAH7130756.1"/>
    <property type="molecule type" value="Genomic_DNA"/>
</dbReference>
<dbReference type="GO" id="GO:0005802">
    <property type="term" value="C:trans-Golgi network"/>
    <property type="evidence" value="ECO:0007669"/>
    <property type="project" value="TreeGrafter"/>
</dbReference>
<evidence type="ECO:0000313" key="3">
    <source>
        <dbReference type="EMBL" id="KAH7130756.1"/>
    </source>
</evidence>
<accession>A0A9P9ISG2</accession>
<sequence length="597" mass="65821">MAAGATEAQPRGSAEFVQSSVLEAVVPSDSSFDIEDEISSWDGTIEDESSSILPFISQRRALLFDERVAVYVVFRTPVVNENTLKVYLTRLAITLEGFAFSTAPPPDTEAKPSPPKELIYSETIQESNDPLLVRYDDDDDNPHVFVIWKVDVFISRPRGRFYQPAVYFQPTASLKPAEKAKRGVLDDEYLPSKVPTALNLLQAFESDPALAGTNPRLSALRISKIAPTATATRELVRPIRTGQRRLFRALPALIWRMKYSKSHQPLNNASLIASFELEVAHITGCRVKIENIHLSLKGGKVQAITDVQGSNVIHKPGDQFAYLYKLEPDLNLDGFPMLGSDGHTVNVTISAKALISSETEAKLAIEWKTAVDFLGDHNPNLVKAAHRMSNPVTQLHTKSTDPDSLLPQEPSAQGDDSHSKGINVTLTISGPPRVKVGEMFHWDVFIVNRSEKTRKLAIVTIPKRRRDYERHKSHPSTSSIGGHRSEKKDLLTSAVVDENIIYAKQKSARIEAAELICLTTDLRIGQVHQKAFMLQVTIADNICRHLASGACFTAELKFLALSPGVLSVESVRVVDLATQEAGDVRDLPSIIAIEQGS</sequence>